<dbReference type="PANTHER" id="PTHR10342:SF273">
    <property type="entry name" value="RE14504P"/>
    <property type="match status" value="1"/>
</dbReference>
<dbReference type="InterPro" id="IPR017850">
    <property type="entry name" value="Alkaline_phosphatase_core_sf"/>
</dbReference>
<sequence>MVTAMDEAIGNITQALKDRNMFDDTLILFTADNGGWPTFAGNNYPLRGSKITIFEGGTRAASFITGSGIDAKNKTYDGMLHAVDWMPTLVSAAGGSISNPDMDGINQWDNIRNLRPSDRTGFVYNLDDKFPPVNGHAAIRDGKFKLIKGFPGPYPGWYKPDTAEIGQKIKEIHYDLKNRTSWELGYMLFDLDADPTEHYDLSGKHPEVVSKMSKMIEEYKKKMIPANSPGNDPDSDPSKYDGFWTPEECKVMRWNPEKDKNNGGWIPYFGNNYPLRGGKITVFEGGTRATAFITGAGITYRNATYNGIIHAVDWMPTLIGAAGGDPTYGDMDGINQWIFIQTLSDSARSEFIYNLDDTPFPLTGKAAIRSGDYKLIEGYPGPYPNWYKPDTVYEGLYNKSLYEEQSISEVEFKMYADKVMLFNIAEDPTEHYDLSEKRPDIVKNLQARLDEYRKQMVKANYPPNDKNGDPKYYDGYWSPGWC</sequence>
<name>A0AA88YV60_PINIB</name>
<evidence type="ECO:0000256" key="5">
    <source>
        <dbReference type="ARBA" id="ARBA00023180"/>
    </source>
</evidence>
<keyword evidence="3" id="KW-0479">Metal-binding</keyword>
<evidence type="ECO:0000313" key="8">
    <source>
        <dbReference type="Proteomes" id="UP001186944"/>
    </source>
</evidence>
<evidence type="ECO:0000259" key="6">
    <source>
        <dbReference type="Pfam" id="PF00884"/>
    </source>
</evidence>
<keyword evidence="4" id="KW-0106">Calcium</keyword>
<dbReference type="InterPro" id="IPR047115">
    <property type="entry name" value="ARSB"/>
</dbReference>
<evidence type="ECO:0000256" key="1">
    <source>
        <dbReference type="ARBA" id="ARBA00001913"/>
    </source>
</evidence>
<dbReference type="Proteomes" id="UP001186944">
    <property type="component" value="Unassembled WGS sequence"/>
</dbReference>
<evidence type="ECO:0000256" key="4">
    <source>
        <dbReference type="ARBA" id="ARBA00022837"/>
    </source>
</evidence>
<dbReference type="GO" id="GO:0046872">
    <property type="term" value="F:metal ion binding"/>
    <property type="evidence" value="ECO:0007669"/>
    <property type="project" value="UniProtKB-KW"/>
</dbReference>
<comment type="caution">
    <text evidence="7">The sequence shown here is derived from an EMBL/GenBank/DDBJ whole genome shotgun (WGS) entry which is preliminary data.</text>
</comment>
<evidence type="ECO:0000256" key="2">
    <source>
        <dbReference type="ARBA" id="ARBA00008779"/>
    </source>
</evidence>
<gene>
    <name evidence="7" type="ORF">FSP39_009827</name>
</gene>
<comment type="cofactor">
    <cofactor evidence="1">
        <name>Ca(2+)</name>
        <dbReference type="ChEBI" id="CHEBI:29108"/>
    </cofactor>
</comment>
<feature type="domain" description="Sulfatase N-terminal" evidence="6">
    <location>
        <begin position="2"/>
        <end position="94"/>
    </location>
</feature>
<accession>A0AA88YV60</accession>
<proteinExistence type="inferred from homology"/>
<dbReference type="InterPro" id="IPR000917">
    <property type="entry name" value="Sulfatase_N"/>
</dbReference>
<dbReference type="PANTHER" id="PTHR10342">
    <property type="entry name" value="ARYLSULFATASE"/>
    <property type="match status" value="1"/>
</dbReference>
<dbReference type="EMBL" id="VSWD01000001">
    <property type="protein sequence ID" value="KAK3108524.1"/>
    <property type="molecule type" value="Genomic_DNA"/>
</dbReference>
<keyword evidence="8" id="KW-1185">Reference proteome</keyword>
<evidence type="ECO:0000313" key="7">
    <source>
        <dbReference type="EMBL" id="KAK3108524.1"/>
    </source>
</evidence>
<comment type="similarity">
    <text evidence="2">Belongs to the sulfatase family.</text>
</comment>
<dbReference type="GO" id="GO:0008484">
    <property type="term" value="F:sulfuric ester hydrolase activity"/>
    <property type="evidence" value="ECO:0007669"/>
    <property type="project" value="InterPro"/>
</dbReference>
<keyword evidence="5" id="KW-0325">Glycoprotein</keyword>
<organism evidence="7 8">
    <name type="scientific">Pinctada imbricata</name>
    <name type="common">Atlantic pearl-oyster</name>
    <name type="synonym">Pinctada martensii</name>
    <dbReference type="NCBI Taxonomy" id="66713"/>
    <lineage>
        <taxon>Eukaryota</taxon>
        <taxon>Metazoa</taxon>
        <taxon>Spiralia</taxon>
        <taxon>Lophotrochozoa</taxon>
        <taxon>Mollusca</taxon>
        <taxon>Bivalvia</taxon>
        <taxon>Autobranchia</taxon>
        <taxon>Pteriomorphia</taxon>
        <taxon>Pterioida</taxon>
        <taxon>Pterioidea</taxon>
        <taxon>Pteriidae</taxon>
        <taxon>Pinctada</taxon>
    </lineage>
</organism>
<protein>
    <recommendedName>
        <fullName evidence="6">Sulfatase N-terminal domain-containing protein</fullName>
    </recommendedName>
</protein>
<dbReference type="Pfam" id="PF00884">
    <property type="entry name" value="Sulfatase"/>
    <property type="match status" value="1"/>
</dbReference>
<evidence type="ECO:0000256" key="3">
    <source>
        <dbReference type="ARBA" id="ARBA00022723"/>
    </source>
</evidence>
<reference evidence="7" key="1">
    <citation type="submission" date="2019-08" db="EMBL/GenBank/DDBJ databases">
        <title>The improved chromosome-level genome for the pearl oyster Pinctada fucata martensii using PacBio sequencing and Hi-C.</title>
        <authorList>
            <person name="Zheng Z."/>
        </authorList>
    </citation>
    <scope>NUCLEOTIDE SEQUENCE</scope>
    <source>
        <strain evidence="7">ZZ-2019</strain>
        <tissue evidence="7">Adductor muscle</tissue>
    </source>
</reference>
<dbReference type="Gene3D" id="3.40.720.10">
    <property type="entry name" value="Alkaline Phosphatase, subunit A"/>
    <property type="match status" value="2"/>
</dbReference>
<dbReference type="SUPFAM" id="SSF53649">
    <property type="entry name" value="Alkaline phosphatase-like"/>
    <property type="match status" value="2"/>
</dbReference>
<dbReference type="Gene3D" id="3.30.1120.10">
    <property type="match status" value="2"/>
</dbReference>
<dbReference type="AlphaFoldDB" id="A0AA88YV60"/>